<evidence type="ECO:0000313" key="2">
    <source>
        <dbReference type="EMBL" id="GAA3216989.1"/>
    </source>
</evidence>
<dbReference type="PANTHER" id="PTHR38011">
    <property type="entry name" value="DIHYDROFOLATE REDUCTASE FAMILY PROTEIN (AFU_ORTHOLOGUE AFUA_8G06820)"/>
    <property type="match status" value="1"/>
</dbReference>
<keyword evidence="3" id="KW-1185">Reference proteome</keyword>
<dbReference type="Gene3D" id="3.40.430.10">
    <property type="entry name" value="Dihydrofolate Reductase, subunit A"/>
    <property type="match status" value="1"/>
</dbReference>
<reference evidence="3" key="1">
    <citation type="journal article" date="2019" name="Int. J. Syst. Evol. Microbiol.">
        <title>The Global Catalogue of Microorganisms (GCM) 10K type strain sequencing project: providing services to taxonomists for standard genome sequencing and annotation.</title>
        <authorList>
            <consortium name="The Broad Institute Genomics Platform"/>
            <consortium name="The Broad Institute Genome Sequencing Center for Infectious Disease"/>
            <person name="Wu L."/>
            <person name="Ma J."/>
        </authorList>
    </citation>
    <scope>NUCLEOTIDE SEQUENCE [LARGE SCALE GENOMIC DNA]</scope>
    <source>
        <strain evidence="3">JCM 9377</strain>
    </source>
</reference>
<organism evidence="2 3">
    <name type="scientific">Actinocorallia longicatena</name>
    <dbReference type="NCBI Taxonomy" id="111803"/>
    <lineage>
        <taxon>Bacteria</taxon>
        <taxon>Bacillati</taxon>
        <taxon>Actinomycetota</taxon>
        <taxon>Actinomycetes</taxon>
        <taxon>Streptosporangiales</taxon>
        <taxon>Thermomonosporaceae</taxon>
        <taxon>Actinocorallia</taxon>
    </lineage>
</organism>
<feature type="domain" description="Bacterial bifunctional deaminase-reductase C-terminal" evidence="1">
    <location>
        <begin position="5"/>
        <end position="161"/>
    </location>
</feature>
<dbReference type="InterPro" id="IPR002734">
    <property type="entry name" value="RibDG_C"/>
</dbReference>
<gene>
    <name evidence="2" type="ORF">GCM10010468_39420</name>
</gene>
<dbReference type="Pfam" id="PF01872">
    <property type="entry name" value="RibD_C"/>
    <property type="match status" value="1"/>
</dbReference>
<dbReference type="InterPro" id="IPR050765">
    <property type="entry name" value="Riboflavin_Biosynth_HTPR"/>
</dbReference>
<protein>
    <submittedName>
        <fullName evidence="2">Dihydrofolate reductase family protein</fullName>
    </submittedName>
</protein>
<name>A0ABP6QC35_9ACTN</name>
<evidence type="ECO:0000259" key="1">
    <source>
        <dbReference type="Pfam" id="PF01872"/>
    </source>
</evidence>
<dbReference type="SUPFAM" id="SSF53597">
    <property type="entry name" value="Dihydrofolate reductase-like"/>
    <property type="match status" value="1"/>
</dbReference>
<dbReference type="InterPro" id="IPR024072">
    <property type="entry name" value="DHFR-like_dom_sf"/>
</dbReference>
<proteinExistence type="predicted"/>
<dbReference type="Proteomes" id="UP001501237">
    <property type="component" value="Unassembled WGS sequence"/>
</dbReference>
<evidence type="ECO:0000313" key="3">
    <source>
        <dbReference type="Proteomes" id="UP001501237"/>
    </source>
</evidence>
<sequence length="184" mass="19994">MQHAHVTISLDGFMTGPDVGPDQPMGAGGERLHDWIFDPSPADREIISETFATAGAVVLGRRTFDVGFGQWNDTPYPVPSFVVTHRTRDDLPAKSASFAFTADLAEAVRRAREAAGDRHVIIMGADVTRQALEAGLVDELRLQIAPFTLGSGTRLFTGTVPHGFECLDARVTPHATHLRYRVVS</sequence>
<dbReference type="EMBL" id="BAAAUV010000009">
    <property type="protein sequence ID" value="GAA3216989.1"/>
    <property type="molecule type" value="Genomic_DNA"/>
</dbReference>
<dbReference type="PANTHER" id="PTHR38011:SF12">
    <property type="entry name" value="BIFUNCTIONAL DEAMINASE-REDUCTASE DOMAIN PROTEIN"/>
    <property type="match status" value="1"/>
</dbReference>
<accession>A0ABP6QC35</accession>
<comment type="caution">
    <text evidence="2">The sequence shown here is derived from an EMBL/GenBank/DDBJ whole genome shotgun (WGS) entry which is preliminary data.</text>
</comment>